<feature type="domain" description="Helicase superfamily 3 single-stranded DNA/RNA virus" evidence="2">
    <location>
        <begin position="91"/>
        <end position="178"/>
    </location>
</feature>
<dbReference type="InterPro" id="IPR000605">
    <property type="entry name" value="Helicase_SF3_ssDNA/RNA_vir"/>
</dbReference>
<dbReference type="Gene3D" id="3.40.50.300">
    <property type="entry name" value="P-loop containing nucleotide triphosphate hydrolases"/>
    <property type="match status" value="1"/>
</dbReference>
<accession>A0A451FN09</accession>
<evidence type="ECO:0000256" key="1">
    <source>
        <dbReference type="SAM" id="MobiDB-lite"/>
    </source>
</evidence>
<protein>
    <submittedName>
        <fullName evidence="3">Replication associated protein</fullName>
    </submittedName>
</protein>
<reference evidence="3" key="1">
    <citation type="submission" date="2018-09" db="EMBL/GenBank/DDBJ databases">
        <title>Gut virome analysis of Cameroonians: high diversity of enteric viruses, including potential interspecies transmitted viruses.</title>
        <authorList>
            <person name="Yinda C.K."/>
            <person name="Ghogomu S.M."/>
            <person name="Conceicao-Neto N."/>
            <person name="Deboutte W."/>
            <person name="Vanhulle E."/>
            <person name="Maes P."/>
            <person name="Van Ranst M."/>
            <person name="Matthijnssens J."/>
        </authorList>
    </citation>
    <scope>NUCLEOTIDE SEQUENCE</scope>
    <source>
        <strain evidence="3">HP38A_Sewage-associated-like 1</strain>
    </source>
</reference>
<evidence type="ECO:0000313" key="3">
    <source>
        <dbReference type="EMBL" id="QAA77617.1"/>
    </source>
</evidence>
<dbReference type="GO" id="GO:0003723">
    <property type="term" value="F:RNA binding"/>
    <property type="evidence" value="ECO:0007669"/>
    <property type="project" value="InterPro"/>
</dbReference>
<evidence type="ECO:0000259" key="2">
    <source>
        <dbReference type="Pfam" id="PF00910"/>
    </source>
</evidence>
<feature type="compositionally biased region" description="Basic and acidic residues" evidence="1">
    <location>
        <begin position="218"/>
        <end position="231"/>
    </location>
</feature>
<dbReference type="SUPFAM" id="SSF52540">
    <property type="entry name" value="P-loop containing nucleoside triphosphate hydrolases"/>
    <property type="match status" value="1"/>
</dbReference>
<feature type="region of interest" description="Disordered" evidence="1">
    <location>
        <begin position="218"/>
        <end position="237"/>
    </location>
</feature>
<sequence length="237" mass="28271">MAAYCKKDGKFEEWGCPPVDYKRKAEVSASGGEATKAKYRKLDQLAAAGKFKEIREEYPSEWIRCHKTLRAIRMESFNTKETLDGELEHEWLHGESGDGKSSLARRANPEHYTKDVDHDSERWWDMYEGEPVILIEDLSPYNIKMTDSLKKWSDRYPFKAQVKGAYMQIRPKKIVVTSQYTIDEIWQDEKTREALHRRFKEIKVDRFEQEMIRRRIQEAKEREREEEKQEIDLDEEL</sequence>
<dbReference type="EMBL" id="MH933799">
    <property type="protein sequence ID" value="QAA77617.1"/>
    <property type="molecule type" value="Genomic_DNA"/>
</dbReference>
<dbReference type="GO" id="GO:0003724">
    <property type="term" value="F:RNA helicase activity"/>
    <property type="evidence" value="ECO:0007669"/>
    <property type="project" value="InterPro"/>
</dbReference>
<name>A0A451FN09_9VIRU</name>
<organism evidence="3">
    <name type="scientific">HP38A virus</name>
    <dbReference type="NCBI Taxonomy" id="2502796"/>
    <lineage>
        <taxon>Viruses</taxon>
    </lineage>
</organism>
<dbReference type="InterPro" id="IPR027417">
    <property type="entry name" value="P-loop_NTPase"/>
</dbReference>
<dbReference type="Pfam" id="PF00910">
    <property type="entry name" value="RNA_helicase"/>
    <property type="match status" value="1"/>
</dbReference>
<proteinExistence type="predicted"/>